<gene>
    <name evidence="1" type="ORF">M5K25_011155</name>
</gene>
<dbReference type="EMBL" id="JANQDX010000009">
    <property type="protein sequence ID" value="KAL0919082.1"/>
    <property type="molecule type" value="Genomic_DNA"/>
</dbReference>
<comment type="caution">
    <text evidence="1">The sequence shown here is derived from an EMBL/GenBank/DDBJ whole genome shotgun (WGS) entry which is preliminary data.</text>
</comment>
<keyword evidence="2" id="KW-1185">Reference proteome</keyword>
<dbReference type="AlphaFoldDB" id="A0ABD0V1Y1"/>
<accession>A0ABD0V1Y1</accession>
<dbReference type="PANTHER" id="PTHR23019">
    <property type="entry name" value="NUCLEAR PORE MEMBRANE GLYCOPROTEIN GP210-RELATED"/>
    <property type="match status" value="1"/>
</dbReference>
<organism evidence="1 2">
    <name type="scientific">Dendrobium thyrsiflorum</name>
    <name type="common">Pinecone-like raceme dendrobium</name>
    <name type="synonym">Orchid</name>
    <dbReference type="NCBI Taxonomy" id="117978"/>
    <lineage>
        <taxon>Eukaryota</taxon>
        <taxon>Viridiplantae</taxon>
        <taxon>Streptophyta</taxon>
        <taxon>Embryophyta</taxon>
        <taxon>Tracheophyta</taxon>
        <taxon>Spermatophyta</taxon>
        <taxon>Magnoliopsida</taxon>
        <taxon>Liliopsida</taxon>
        <taxon>Asparagales</taxon>
        <taxon>Orchidaceae</taxon>
        <taxon>Epidendroideae</taxon>
        <taxon>Malaxideae</taxon>
        <taxon>Dendrobiinae</taxon>
        <taxon>Dendrobium</taxon>
    </lineage>
</organism>
<proteinExistence type="predicted"/>
<name>A0ABD0V1Y1_DENTH</name>
<reference evidence="1 2" key="1">
    <citation type="journal article" date="2024" name="Plant Biotechnol. J.">
        <title>Dendrobium thyrsiflorum genome and its molecular insights into genes involved in important horticultural traits.</title>
        <authorList>
            <person name="Chen B."/>
            <person name="Wang J.Y."/>
            <person name="Zheng P.J."/>
            <person name="Li K.L."/>
            <person name="Liang Y.M."/>
            <person name="Chen X.F."/>
            <person name="Zhang C."/>
            <person name="Zhao X."/>
            <person name="He X."/>
            <person name="Zhang G.Q."/>
            <person name="Liu Z.J."/>
            <person name="Xu Q."/>
        </authorList>
    </citation>
    <scope>NUCLEOTIDE SEQUENCE [LARGE SCALE GENOMIC DNA]</scope>
    <source>
        <strain evidence="1">GZMU011</strain>
    </source>
</reference>
<evidence type="ECO:0000313" key="2">
    <source>
        <dbReference type="Proteomes" id="UP001552299"/>
    </source>
</evidence>
<dbReference type="InterPro" id="IPR045197">
    <property type="entry name" value="NUP210-like"/>
</dbReference>
<dbReference type="Proteomes" id="UP001552299">
    <property type="component" value="Unassembled WGS sequence"/>
</dbReference>
<dbReference type="PANTHER" id="PTHR23019:SF0">
    <property type="entry name" value="NUCLEAR PORE MEMBRANE GLYCOPROTEIN 210"/>
    <property type="match status" value="1"/>
</dbReference>
<sequence length="154" mass="16584">MSKKSCMVAQVRVSAGEYSFHSAYLGVNARLELKIDYCDELGFKVAEANGVVPLDVEINYPNVLSIKMSDAGSITSAEKIILEAKGPGRALARISISHNPNKADFILVLVIIVILLQLVEFCSDHEVSVGAQLYPQNPVLNVGHAINFSVIADG</sequence>
<protein>
    <submittedName>
        <fullName evidence="1">Uncharacterized protein</fullName>
    </submittedName>
</protein>
<evidence type="ECO:0000313" key="1">
    <source>
        <dbReference type="EMBL" id="KAL0919082.1"/>
    </source>
</evidence>